<dbReference type="SUPFAM" id="SSF49354">
    <property type="entry name" value="PapD-like"/>
    <property type="match status" value="1"/>
</dbReference>
<dbReference type="GO" id="GO:0090158">
    <property type="term" value="P:endoplasmic reticulum membrane organization"/>
    <property type="evidence" value="ECO:0007669"/>
    <property type="project" value="TreeGrafter"/>
</dbReference>
<feature type="compositionally biased region" description="Polar residues" evidence="3">
    <location>
        <begin position="141"/>
        <end position="153"/>
    </location>
</feature>
<evidence type="ECO:0000256" key="3">
    <source>
        <dbReference type="SAM" id="MobiDB-lite"/>
    </source>
</evidence>
<dbReference type="OrthoDB" id="264603at2759"/>
<evidence type="ECO:0000313" key="6">
    <source>
        <dbReference type="EMBL" id="KAF7153363.1"/>
    </source>
</evidence>
<comment type="similarity">
    <text evidence="1">Belongs to the VAMP-associated protein (VAP) (TC 9.B.17) family.</text>
</comment>
<dbReference type="GO" id="GO:0061817">
    <property type="term" value="P:endoplasmic reticulum-plasma membrane tethering"/>
    <property type="evidence" value="ECO:0007669"/>
    <property type="project" value="TreeGrafter"/>
</dbReference>
<evidence type="ECO:0000256" key="1">
    <source>
        <dbReference type="ARBA" id="ARBA00008932"/>
    </source>
</evidence>
<dbReference type="PANTHER" id="PTHR10809">
    <property type="entry name" value="VESICLE-ASSOCIATED MEMBRANE PROTEIN-ASSOCIATED PROTEIN"/>
    <property type="match status" value="1"/>
</dbReference>
<dbReference type="PROSITE" id="PS50202">
    <property type="entry name" value="MSP"/>
    <property type="match status" value="1"/>
</dbReference>
<dbReference type="InterPro" id="IPR016763">
    <property type="entry name" value="VAP"/>
</dbReference>
<protein>
    <recommendedName>
        <fullName evidence="5">MSP domain-containing protein</fullName>
    </recommendedName>
</protein>
<feature type="region of interest" description="Disordered" evidence="3">
    <location>
        <begin position="127"/>
        <end position="153"/>
    </location>
</feature>
<evidence type="ECO:0000313" key="7">
    <source>
        <dbReference type="Proteomes" id="UP000626092"/>
    </source>
</evidence>
<dbReference type="Proteomes" id="UP000626092">
    <property type="component" value="Unassembled WGS sequence"/>
</dbReference>
<dbReference type="AlphaFoldDB" id="A0A834HHM5"/>
<feature type="coiled-coil region" evidence="2">
    <location>
        <begin position="267"/>
        <end position="294"/>
    </location>
</feature>
<dbReference type="PIRSF" id="PIRSF019693">
    <property type="entry name" value="VAMP-associated"/>
    <property type="match status" value="1"/>
</dbReference>
<keyword evidence="4" id="KW-1133">Transmembrane helix</keyword>
<dbReference type="Pfam" id="PF00635">
    <property type="entry name" value="Motile_Sperm"/>
    <property type="match status" value="1"/>
</dbReference>
<feature type="domain" description="MSP" evidence="5">
    <location>
        <begin position="6"/>
        <end position="126"/>
    </location>
</feature>
<dbReference type="EMBL" id="WJXA01000001">
    <property type="protein sequence ID" value="KAF7153363.1"/>
    <property type="molecule type" value="Genomic_DNA"/>
</dbReference>
<dbReference type="GO" id="GO:0005789">
    <property type="term" value="C:endoplasmic reticulum membrane"/>
    <property type="evidence" value="ECO:0007669"/>
    <property type="project" value="InterPro"/>
</dbReference>
<keyword evidence="4" id="KW-0812">Transmembrane</keyword>
<dbReference type="InterPro" id="IPR013783">
    <property type="entry name" value="Ig-like_fold"/>
</dbReference>
<keyword evidence="2" id="KW-0175">Coiled coil</keyword>
<dbReference type="Gene3D" id="2.60.40.10">
    <property type="entry name" value="Immunoglobulins"/>
    <property type="match status" value="1"/>
</dbReference>
<feature type="transmembrane region" description="Helical" evidence="4">
    <location>
        <begin position="301"/>
        <end position="321"/>
    </location>
</feature>
<dbReference type="InterPro" id="IPR008962">
    <property type="entry name" value="PapD-like_sf"/>
</dbReference>
<dbReference type="PANTHER" id="PTHR10809:SF162">
    <property type="entry name" value="VESICLE-ASSOCIATED PROTEIN 1-1-LIKE"/>
    <property type="match status" value="1"/>
</dbReference>
<sequence>MSTGELLSIEPQELQFPFELKKQISCSLQLTNKTSNYVAFKVKTTNPKKYCVRPNTGIVLPHSTSDVIVTMQAQKEAPADMQCKDKFLLQSAVTSPGATTKDITPEMFHKESGNTFEECKLRVSYVAPPQPPSPVREGSDEGSSPRVSASDNGNLNTAEYTTVSILDVLLWLQVPLPKGYMSILKITHQSNRLWELKHYCNFSPARSADFTCHGCPSKLANDFTEILFWNCPPANLLHGAKGEELLRHFHGGVVVPNRSGVKAKAFISKLTQEKNSAIQQNNKLQQELELLRRKGNRSSGGIPFIYVIIVGVLGIFLGFLLKKT</sequence>
<keyword evidence="4" id="KW-0472">Membrane</keyword>
<accession>A0A834HHM5</accession>
<evidence type="ECO:0000256" key="4">
    <source>
        <dbReference type="SAM" id="Phobius"/>
    </source>
</evidence>
<reference evidence="6" key="1">
    <citation type="submission" date="2019-11" db="EMBL/GenBank/DDBJ databases">
        <authorList>
            <person name="Liu Y."/>
            <person name="Hou J."/>
            <person name="Li T.-Q."/>
            <person name="Guan C.-H."/>
            <person name="Wu X."/>
            <person name="Wu H.-Z."/>
            <person name="Ling F."/>
            <person name="Zhang R."/>
            <person name="Shi X.-G."/>
            <person name="Ren J.-P."/>
            <person name="Chen E.-F."/>
            <person name="Sun J.-M."/>
        </authorList>
    </citation>
    <scope>NUCLEOTIDE SEQUENCE</scope>
    <source>
        <strain evidence="6">Adult_tree_wgs_1</strain>
        <tissue evidence="6">Leaves</tissue>
    </source>
</reference>
<keyword evidence="7" id="KW-1185">Reference proteome</keyword>
<organism evidence="6 7">
    <name type="scientific">Rhododendron simsii</name>
    <name type="common">Sims's rhododendron</name>
    <dbReference type="NCBI Taxonomy" id="118357"/>
    <lineage>
        <taxon>Eukaryota</taxon>
        <taxon>Viridiplantae</taxon>
        <taxon>Streptophyta</taxon>
        <taxon>Embryophyta</taxon>
        <taxon>Tracheophyta</taxon>
        <taxon>Spermatophyta</taxon>
        <taxon>Magnoliopsida</taxon>
        <taxon>eudicotyledons</taxon>
        <taxon>Gunneridae</taxon>
        <taxon>Pentapetalae</taxon>
        <taxon>asterids</taxon>
        <taxon>Ericales</taxon>
        <taxon>Ericaceae</taxon>
        <taxon>Ericoideae</taxon>
        <taxon>Rhodoreae</taxon>
        <taxon>Rhododendron</taxon>
    </lineage>
</organism>
<dbReference type="GO" id="GO:0005886">
    <property type="term" value="C:plasma membrane"/>
    <property type="evidence" value="ECO:0007669"/>
    <property type="project" value="TreeGrafter"/>
</dbReference>
<dbReference type="InterPro" id="IPR000535">
    <property type="entry name" value="MSP_dom"/>
</dbReference>
<evidence type="ECO:0000259" key="5">
    <source>
        <dbReference type="PROSITE" id="PS50202"/>
    </source>
</evidence>
<proteinExistence type="inferred from homology"/>
<comment type="caution">
    <text evidence="6">The sequence shown here is derived from an EMBL/GenBank/DDBJ whole genome shotgun (WGS) entry which is preliminary data.</text>
</comment>
<dbReference type="FunFam" id="2.60.40.10:FF:000813">
    <property type="entry name" value="Vesicle-associated protein 1-1"/>
    <property type="match status" value="1"/>
</dbReference>
<evidence type="ECO:0000256" key="2">
    <source>
        <dbReference type="SAM" id="Coils"/>
    </source>
</evidence>
<gene>
    <name evidence="6" type="ORF">RHSIM_Rhsim01G0151000</name>
</gene>
<name>A0A834HHM5_RHOSS</name>